<evidence type="ECO:0000256" key="5">
    <source>
        <dbReference type="ARBA" id="ARBA00033751"/>
    </source>
</evidence>
<dbReference type="InterPro" id="IPR052195">
    <property type="entry name" value="Bact_Alkyl/Aryl-Sulfatase"/>
</dbReference>
<dbReference type="GO" id="GO:0018909">
    <property type="term" value="P:dodecyl sulfate metabolic process"/>
    <property type="evidence" value="ECO:0007669"/>
    <property type="project" value="InterPro"/>
</dbReference>
<evidence type="ECO:0000313" key="11">
    <source>
        <dbReference type="Proteomes" id="UP000004931"/>
    </source>
</evidence>
<dbReference type="Proteomes" id="UP000004931">
    <property type="component" value="Unassembled WGS sequence"/>
</dbReference>
<evidence type="ECO:0000256" key="2">
    <source>
        <dbReference type="ARBA" id="ARBA00022723"/>
    </source>
</evidence>
<feature type="domain" description="Metallo-beta-lactamase" evidence="9">
    <location>
        <begin position="108"/>
        <end position="329"/>
    </location>
</feature>
<evidence type="ECO:0000256" key="7">
    <source>
        <dbReference type="ARBA" id="ARBA00068034"/>
    </source>
</evidence>
<organism evidence="10 11">
    <name type="scientific">marine gamma proteobacterium HTCC2143</name>
    <dbReference type="NCBI Taxonomy" id="247633"/>
    <lineage>
        <taxon>Bacteria</taxon>
        <taxon>Pseudomonadati</taxon>
        <taxon>Pseudomonadota</taxon>
        <taxon>Gammaproteobacteria</taxon>
        <taxon>Cellvibrionales</taxon>
        <taxon>Spongiibacteraceae</taxon>
        <taxon>BD1-7 clade</taxon>
    </lineage>
</organism>
<dbReference type="Gene3D" id="3.30.1050.10">
    <property type="entry name" value="SCP2 sterol-binding domain"/>
    <property type="match status" value="1"/>
</dbReference>
<evidence type="ECO:0000256" key="8">
    <source>
        <dbReference type="ARBA" id="ARBA00075789"/>
    </source>
</evidence>
<keyword evidence="3" id="KW-0378">Hydrolase</keyword>
<dbReference type="GO" id="GO:0018741">
    <property type="term" value="F:linear primary-alkylsulfatase activity"/>
    <property type="evidence" value="ECO:0007669"/>
    <property type="project" value="UniProtKB-EC"/>
</dbReference>
<dbReference type="GO" id="GO:0046872">
    <property type="term" value="F:metal ion binding"/>
    <property type="evidence" value="ECO:0007669"/>
    <property type="project" value="UniProtKB-KW"/>
</dbReference>
<keyword evidence="4" id="KW-0862">Zinc</keyword>
<comment type="cofactor">
    <cofactor evidence="1">
        <name>Zn(2+)</name>
        <dbReference type="ChEBI" id="CHEBI:29105"/>
    </cofactor>
</comment>
<gene>
    <name evidence="10" type="ORF">GP2143_06180</name>
</gene>
<dbReference type="SUPFAM" id="SSF56281">
    <property type="entry name" value="Metallo-hydrolase/oxidoreductase"/>
    <property type="match status" value="1"/>
</dbReference>
<dbReference type="InterPro" id="IPR029229">
    <property type="entry name" value="Alkyl_sulf_C"/>
</dbReference>
<dbReference type="eggNOG" id="COG2015">
    <property type="taxonomic scope" value="Bacteria"/>
</dbReference>
<dbReference type="Pfam" id="PF14864">
    <property type="entry name" value="Alkyl_sulf_C"/>
    <property type="match status" value="1"/>
</dbReference>
<sequence length="637" mass="70914">MPDSKKIDDSAEITDATSDFHAWIRDFLPFEDHTDFEDANRGFIARWPEDQIMRANGQPSWDIKAHEYIKGECPPSVNPSHWRQAQLNSIHGLFKVTDRLWQVRGYDLANISFIAGDTGWIVIDTGMTAEFAAAALKLANDELGERPITGVIYTHSHVDHYGGSRAIITEEDAEARGVPIIAPLGFVEEAVSENIIAGATMRRRATYMYGLLLPNNPLGHVDVGLGPGHSSGSIGLVAPNDIISKTGEERIVDGVKVQFQYTPDAEAPAEMMFYFPELKALCTSEVVTHILHNVYTPRGAKVRDALAWAKYIYELMELFPGADVVFASHHWPIWGTEKVQQYLGLQRDLYKYLHDETLRLANHGLTPIEIAEEIKLPESLSKEFANRDYYGTVNHNVKAIYQLYFGWFDANPANLHPLPPQQSAEKYVEFMGGADSIVERAADCYQRGEFRWVAQVLNHVVFADPSHKAARELLARAYTQMGYQAEGGPWRDFYLSGAQELRFGAPKSRAIASAGTVDTLKAVPINLFFDLLAVRLNGPKAAKTSFSLNFVFPDSGEKLFASVGNGVLNYIDGRTQDTADSSVTMSRQNWNKLSAGDTTLDELTDSGHILISGNEDTLAKLFSLLDSFEVFFNIIEP</sequence>
<dbReference type="SUPFAM" id="SSF55718">
    <property type="entry name" value="SCP-like"/>
    <property type="match status" value="1"/>
</dbReference>
<dbReference type="InterPro" id="IPR029228">
    <property type="entry name" value="Alkyl_sulf_dimr"/>
</dbReference>
<evidence type="ECO:0000259" key="9">
    <source>
        <dbReference type="SMART" id="SM00849"/>
    </source>
</evidence>
<comment type="similarity">
    <text evidence="5">Belongs to the metallo-beta-lactamase superfamily. Type III sulfatase family.</text>
</comment>
<evidence type="ECO:0000256" key="4">
    <source>
        <dbReference type="ARBA" id="ARBA00022833"/>
    </source>
</evidence>
<dbReference type="FunFam" id="1.25.40.880:FF:000001">
    <property type="entry name" value="SDS hydrolase SdsA1"/>
    <property type="match status" value="1"/>
</dbReference>
<proteinExistence type="inferred from homology"/>
<dbReference type="GO" id="GO:0046983">
    <property type="term" value="F:protein dimerization activity"/>
    <property type="evidence" value="ECO:0007669"/>
    <property type="project" value="InterPro"/>
</dbReference>
<evidence type="ECO:0000256" key="3">
    <source>
        <dbReference type="ARBA" id="ARBA00022801"/>
    </source>
</evidence>
<dbReference type="InterPro" id="IPR044097">
    <property type="entry name" value="Bds1/SdsA1_MBL-fold"/>
</dbReference>
<accession>A0YBT6</accession>
<keyword evidence="11" id="KW-1185">Reference proteome</keyword>
<protein>
    <recommendedName>
        <fullName evidence="7">Linear primary-alkylsulfatase</fullName>
        <ecNumber evidence="6">3.1.6.21</ecNumber>
    </recommendedName>
    <alternativeName>
        <fullName evidence="8">Type III linear primary-alkylsulfatase</fullName>
    </alternativeName>
</protein>
<dbReference type="InterPro" id="IPR038536">
    <property type="entry name" value="Alkyl/aryl-sulf_dimr_sf"/>
</dbReference>
<dbReference type="FunFam" id="3.60.15.30:FF:000001">
    <property type="entry name" value="Alkyl/aryl-sulfatase BDS1"/>
    <property type="match status" value="1"/>
</dbReference>
<dbReference type="Gene3D" id="3.60.15.30">
    <property type="entry name" value="Metallo-beta-lactamase domain"/>
    <property type="match status" value="1"/>
</dbReference>
<reference evidence="10 11" key="1">
    <citation type="journal article" date="2010" name="J. Bacteriol.">
        <title>Genome sequence of the oligotrophic marine Gammaproteobacterium HTCC2143, isolated from the Oregon Coast.</title>
        <authorList>
            <person name="Oh H.M."/>
            <person name="Kang I."/>
            <person name="Ferriera S."/>
            <person name="Giovannoni S.J."/>
            <person name="Cho J.C."/>
        </authorList>
    </citation>
    <scope>NUCLEOTIDE SEQUENCE [LARGE SCALE GENOMIC DNA]</scope>
    <source>
        <strain evidence="10 11">HTCC2143</strain>
    </source>
</reference>
<name>A0YBT6_9GAMM</name>
<dbReference type="InterPro" id="IPR001279">
    <property type="entry name" value="Metallo-B-lactamas"/>
</dbReference>
<dbReference type="EC" id="3.1.6.21" evidence="6"/>
<comment type="caution">
    <text evidence="10">The sequence shown here is derived from an EMBL/GenBank/DDBJ whole genome shotgun (WGS) entry which is preliminary data.</text>
</comment>
<keyword evidence="2" id="KW-0479">Metal-binding</keyword>
<dbReference type="Pfam" id="PF14863">
    <property type="entry name" value="Alkyl_sulf_dimr"/>
    <property type="match status" value="1"/>
</dbReference>
<dbReference type="STRING" id="247633.GP2143_06180"/>
<evidence type="ECO:0000256" key="1">
    <source>
        <dbReference type="ARBA" id="ARBA00001947"/>
    </source>
</evidence>
<evidence type="ECO:0000313" key="10">
    <source>
        <dbReference type="EMBL" id="EAW32016.1"/>
    </source>
</evidence>
<dbReference type="PANTHER" id="PTHR43223:SF1">
    <property type="entry name" value="ALKYL_ARYL-SULFATASE BDS1"/>
    <property type="match status" value="1"/>
</dbReference>
<dbReference type="InterPro" id="IPR036527">
    <property type="entry name" value="SCP2_sterol-bd_dom_sf"/>
</dbReference>
<dbReference type="AlphaFoldDB" id="A0YBT6"/>
<dbReference type="InterPro" id="IPR036866">
    <property type="entry name" value="RibonucZ/Hydroxyglut_hydro"/>
</dbReference>
<dbReference type="EMBL" id="AAVT01000002">
    <property type="protein sequence ID" value="EAW32016.1"/>
    <property type="molecule type" value="Genomic_DNA"/>
</dbReference>
<dbReference type="CDD" id="cd07710">
    <property type="entry name" value="arylsulfatase_Sdsa1-like_MBL-fold"/>
    <property type="match status" value="1"/>
</dbReference>
<dbReference type="Pfam" id="PF00753">
    <property type="entry name" value="Lactamase_B"/>
    <property type="match status" value="1"/>
</dbReference>
<evidence type="ECO:0000256" key="6">
    <source>
        <dbReference type="ARBA" id="ARBA00066568"/>
    </source>
</evidence>
<dbReference type="PANTHER" id="PTHR43223">
    <property type="entry name" value="ALKYL/ARYL-SULFATASE"/>
    <property type="match status" value="1"/>
</dbReference>
<dbReference type="SMART" id="SM00849">
    <property type="entry name" value="Lactamase_B"/>
    <property type="match status" value="1"/>
</dbReference>
<dbReference type="Gene3D" id="1.25.40.880">
    <property type="entry name" value="Alkyl sulfatase, dimerisation domain"/>
    <property type="match status" value="1"/>
</dbReference>